<dbReference type="PANTHER" id="PTHR13007">
    <property type="entry name" value="PRE-MRNA SPLICING FACTOR-RELATED"/>
    <property type="match status" value="1"/>
</dbReference>
<organism evidence="10 11">
    <name type="scientific">Theileria annulata</name>
    <dbReference type="NCBI Taxonomy" id="5874"/>
    <lineage>
        <taxon>Eukaryota</taxon>
        <taxon>Sar</taxon>
        <taxon>Alveolata</taxon>
        <taxon>Apicomplexa</taxon>
        <taxon>Aconoidasida</taxon>
        <taxon>Piroplasmida</taxon>
        <taxon>Theileriidae</taxon>
        <taxon>Theileria</taxon>
    </lineage>
</organism>
<proteinExistence type="inferred from homology"/>
<dbReference type="InterPro" id="IPR039979">
    <property type="entry name" value="PRPF18"/>
</dbReference>
<dbReference type="InParanoid" id="Q4UJ31"/>
<dbReference type="EMBL" id="CR940347">
    <property type="protein sequence ID" value="CAI72908.1"/>
    <property type="molecule type" value="Genomic_DNA"/>
</dbReference>
<reference evidence="10 11" key="1">
    <citation type="journal article" date="2005" name="Science">
        <title>Genome of the host-cell transforming parasite Theileria annulata compared with T. parva.</title>
        <authorList>
            <person name="Pain A."/>
            <person name="Renauld H."/>
            <person name="Berriman M."/>
            <person name="Murphy L."/>
            <person name="Yeats C.A."/>
            <person name="Weir W."/>
            <person name="Kerhornou A."/>
            <person name="Aslett M."/>
            <person name="Bishop R."/>
            <person name="Bouchier C."/>
            <person name="Cochet M."/>
            <person name="Coulson R.M.R."/>
            <person name="Cronin A."/>
            <person name="de Villiers E.P."/>
            <person name="Fraser A."/>
            <person name="Fosker N."/>
            <person name="Gardner M."/>
            <person name="Goble A."/>
            <person name="Griffiths-Jones S."/>
            <person name="Harris D.E."/>
            <person name="Katzer F."/>
            <person name="Larke N."/>
            <person name="Lord A."/>
            <person name="Maser P."/>
            <person name="McKellar S."/>
            <person name="Mooney P."/>
            <person name="Morton F."/>
            <person name="Nene V."/>
            <person name="O'Neil S."/>
            <person name="Price C."/>
            <person name="Quail M.A."/>
            <person name="Rabbinowitsch E."/>
            <person name="Rawlings N.D."/>
            <person name="Rutter S."/>
            <person name="Saunders D."/>
            <person name="Seeger K."/>
            <person name="Shah T."/>
            <person name="Squares R."/>
            <person name="Squares S."/>
            <person name="Tivey A."/>
            <person name="Walker A.R."/>
            <person name="Woodward J."/>
            <person name="Dobbelaere D.A.E."/>
            <person name="Langsley G."/>
            <person name="Rajandream M.A."/>
            <person name="McKeever D."/>
            <person name="Shiels B."/>
            <person name="Tait A."/>
            <person name="Barrell B.G."/>
            <person name="Hall N."/>
        </authorList>
    </citation>
    <scope>NUCLEOTIDE SEQUENCE [LARGE SCALE GENOMIC DNA]</scope>
    <source>
        <strain evidence="11">Ankara</strain>
    </source>
</reference>
<evidence type="ECO:0000256" key="5">
    <source>
        <dbReference type="ARBA" id="ARBA00022728"/>
    </source>
</evidence>
<name>Q4UJ31_THEAN</name>
<comment type="subcellular location">
    <subcellularLocation>
        <location evidence="1">Nucleus</location>
    </subcellularLocation>
</comment>
<dbReference type="STRING" id="5874.Q4UJ31"/>
<dbReference type="Pfam" id="PF02840">
    <property type="entry name" value="Prp18"/>
    <property type="match status" value="1"/>
</dbReference>
<dbReference type="FunCoup" id="Q4UJ31">
    <property type="interactions" value="416"/>
</dbReference>
<protein>
    <recommendedName>
        <fullName evidence="3">Pre-mRNA-splicing factor 18</fullName>
    </recommendedName>
</protein>
<dbReference type="AlphaFoldDB" id="Q4UJ31"/>
<evidence type="ECO:0000256" key="1">
    <source>
        <dbReference type="ARBA" id="ARBA00004123"/>
    </source>
</evidence>
<dbReference type="VEuPathDB" id="PiroplasmaDB:TA09605"/>
<dbReference type="Gene3D" id="4.10.280.110">
    <property type="entry name" value="Pre-mRNA processing factor 4 domain"/>
    <property type="match status" value="1"/>
</dbReference>
<dbReference type="InterPro" id="IPR036285">
    <property type="entry name" value="PRP4-like_sf"/>
</dbReference>
<gene>
    <name evidence="10" type="ORF">TA09605</name>
</gene>
<keyword evidence="5" id="KW-0747">Spliceosome</keyword>
<keyword evidence="6" id="KW-0508">mRNA splicing</keyword>
<keyword evidence="4" id="KW-0507">mRNA processing</keyword>
<dbReference type="PANTHER" id="PTHR13007:SF19">
    <property type="entry name" value="PRE-MRNA-SPLICING FACTOR 18"/>
    <property type="match status" value="1"/>
</dbReference>
<evidence type="ECO:0000256" key="2">
    <source>
        <dbReference type="ARBA" id="ARBA00008137"/>
    </source>
</evidence>
<dbReference type="GO" id="GO:0005682">
    <property type="term" value="C:U5 snRNP"/>
    <property type="evidence" value="ECO:0007669"/>
    <property type="project" value="TreeGrafter"/>
</dbReference>
<dbReference type="RefSeq" id="XP_953586.1">
    <property type="nucleotide sequence ID" value="XM_948493.1"/>
</dbReference>
<dbReference type="Pfam" id="PF08799">
    <property type="entry name" value="PRP4"/>
    <property type="match status" value="1"/>
</dbReference>
<dbReference type="GO" id="GO:0000350">
    <property type="term" value="P:generation of catalytic spliceosome for second transesterification step"/>
    <property type="evidence" value="ECO:0007669"/>
    <property type="project" value="TreeGrafter"/>
</dbReference>
<dbReference type="GeneID" id="3864076"/>
<dbReference type="SUPFAM" id="SSF158230">
    <property type="entry name" value="PRP4-like"/>
    <property type="match status" value="1"/>
</dbReference>
<evidence type="ECO:0000313" key="10">
    <source>
        <dbReference type="EMBL" id="CAI72908.1"/>
    </source>
</evidence>
<keyword evidence="11" id="KW-1185">Reference proteome</keyword>
<dbReference type="Gene3D" id="1.20.940.10">
    <property type="entry name" value="Functional domain of the splicing factor Prp18"/>
    <property type="match status" value="1"/>
</dbReference>
<comment type="similarity">
    <text evidence="2">Belongs to the PRP18 family.</text>
</comment>
<evidence type="ECO:0000313" key="11">
    <source>
        <dbReference type="Proteomes" id="UP000001950"/>
    </source>
</evidence>
<accession>Q4UJ31</accession>
<sequence>MDKLLSSIKKKRNELQELKGDKKWLKRSDEFEKRKLEVQEQINKQNQIKKKLIDNNFKKIEEFYETNENININNKIKDIPIEEIIKRLRKLRQPILYFGETHNQRCKRLFEQESDIVDLESNQNIYVDTIMGRNNYLISKYINKNQLQIDFFNDFTGLKEDTKHYNTHFAAPRKGAKNTLLLLPERELILPLWNVPLERELILQPRNVLLLIVLLLKKILVPKLLHLKYLLDLLVLGSNPTPVLLILRVLIVLLPVDQSPIYKWISMKLNEMEEEMMKKKLELIKEGKEFEIKKNEATLVQTKKDIKPLLKLIKLNKLDEEILEKMYNIIISCDEGNYKKAYDIYMLLAIGNAAWPMGVTMVGIHERAGRSKIYTSEVAHILNDETTRKYIQMFKRLITFSQNKFLNQNN</sequence>
<feature type="domain" description="Pre-mRNA processing factor 4 (PRP4)-like" evidence="9">
    <location>
        <begin position="79"/>
        <end position="121"/>
    </location>
</feature>
<dbReference type="InterPro" id="IPR004098">
    <property type="entry name" value="Prp18"/>
</dbReference>
<dbReference type="OMA" id="HYNTHFA"/>
<dbReference type="GO" id="GO:0046540">
    <property type="term" value="C:U4/U6 x U5 tri-snRNP complex"/>
    <property type="evidence" value="ECO:0007669"/>
    <property type="project" value="TreeGrafter"/>
</dbReference>
<dbReference type="OrthoDB" id="10261918at2759"/>
<evidence type="ECO:0000256" key="3">
    <source>
        <dbReference type="ARBA" id="ARBA00018242"/>
    </source>
</evidence>
<dbReference type="KEGG" id="tan:TA09605"/>
<dbReference type="Proteomes" id="UP000001950">
    <property type="component" value="Chromosome 1"/>
</dbReference>
<dbReference type="SUPFAM" id="SSF47938">
    <property type="entry name" value="Functional domain of the splicing factor Prp18"/>
    <property type="match status" value="1"/>
</dbReference>
<dbReference type="SMART" id="SM00500">
    <property type="entry name" value="SFM"/>
    <property type="match status" value="1"/>
</dbReference>
<dbReference type="GO" id="GO:0071021">
    <property type="term" value="C:U2-type post-spliceosomal complex"/>
    <property type="evidence" value="ECO:0007669"/>
    <property type="project" value="TreeGrafter"/>
</dbReference>
<keyword evidence="8" id="KW-0175">Coiled coil</keyword>
<feature type="coiled-coil region" evidence="8">
    <location>
        <begin position="1"/>
        <end position="28"/>
    </location>
</feature>
<evidence type="ECO:0000256" key="7">
    <source>
        <dbReference type="ARBA" id="ARBA00023242"/>
    </source>
</evidence>
<evidence type="ECO:0000256" key="4">
    <source>
        <dbReference type="ARBA" id="ARBA00022664"/>
    </source>
</evidence>
<keyword evidence="7" id="KW-0539">Nucleus</keyword>
<evidence type="ECO:0000256" key="6">
    <source>
        <dbReference type="ARBA" id="ARBA00023187"/>
    </source>
</evidence>
<evidence type="ECO:0000259" key="9">
    <source>
        <dbReference type="SMART" id="SM00500"/>
    </source>
</evidence>
<evidence type="ECO:0000256" key="8">
    <source>
        <dbReference type="SAM" id="Coils"/>
    </source>
</evidence>
<dbReference type="eggNOG" id="KOG2808">
    <property type="taxonomic scope" value="Eukaryota"/>
</dbReference>
<dbReference type="InterPro" id="IPR014906">
    <property type="entry name" value="PRP4-like"/>
</dbReference>